<protein>
    <recommendedName>
        <fullName evidence="4">DUF1772-domain-containing protein</fullName>
    </recommendedName>
</protein>
<accession>A0A517L8G6</accession>
<dbReference type="EMBL" id="CP042191">
    <property type="protein sequence ID" value="QDS71920.1"/>
    <property type="molecule type" value="Genomic_DNA"/>
</dbReference>
<dbReference type="Pfam" id="PF08592">
    <property type="entry name" value="Anthrone_oxy"/>
    <property type="match status" value="1"/>
</dbReference>
<keyword evidence="3" id="KW-1185">Reference proteome</keyword>
<evidence type="ECO:0008006" key="4">
    <source>
        <dbReference type="Google" id="ProtNLM"/>
    </source>
</evidence>
<gene>
    <name evidence="2" type="ORF">FKW77_000531</name>
</gene>
<reference evidence="2 3" key="1">
    <citation type="submission" date="2019-07" db="EMBL/GenBank/DDBJ databases">
        <title>Finished genome of Venturia effusa.</title>
        <authorList>
            <person name="Young C.A."/>
            <person name="Cox M.P."/>
            <person name="Ganley A.R.D."/>
            <person name="David W.J."/>
        </authorList>
    </citation>
    <scope>NUCLEOTIDE SEQUENCE [LARGE SCALE GENOMIC DNA]</scope>
    <source>
        <strain evidence="3">albino</strain>
    </source>
</reference>
<feature type="transmembrane region" description="Helical" evidence="1">
    <location>
        <begin position="7"/>
        <end position="30"/>
    </location>
</feature>
<dbReference type="Proteomes" id="UP000316270">
    <property type="component" value="Chromosome 7"/>
</dbReference>
<keyword evidence="1" id="KW-0472">Membrane</keyword>
<organism evidence="2 3">
    <name type="scientific">Venturia effusa</name>
    <dbReference type="NCBI Taxonomy" id="50376"/>
    <lineage>
        <taxon>Eukaryota</taxon>
        <taxon>Fungi</taxon>
        <taxon>Dikarya</taxon>
        <taxon>Ascomycota</taxon>
        <taxon>Pezizomycotina</taxon>
        <taxon>Dothideomycetes</taxon>
        <taxon>Pleosporomycetidae</taxon>
        <taxon>Venturiales</taxon>
        <taxon>Venturiaceae</taxon>
        <taxon>Venturia</taxon>
    </lineage>
</organism>
<proteinExistence type="predicted"/>
<name>A0A517L8G6_9PEZI</name>
<evidence type="ECO:0000313" key="2">
    <source>
        <dbReference type="EMBL" id="QDS71920.1"/>
    </source>
</evidence>
<dbReference type="InterPro" id="IPR013901">
    <property type="entry name" value="Anthrone_oxy"/>
</dbReference>
<feature type="transmembrane region" description="Helical" evidence="1">
    <location>
        <begin position="63"/>
        <end position="85"/>
    </location>
</feature>
<evidence type="ECO:0000256" key="1">
    <source>
        <dbReference type="SAM" id="Phobius"/>
    </source>
</evidence>
<dbReference type="AlphaFoldDB" id="A0A517L8G6"/>
<feature type="transmembrane region" description="Helical" evidence="1">
    <location>
        <begin position="97"/>
        <end position="119"/>
    </location>
</feature>
<evidence type="ECO:0000313" key="3">
    <source>
        <dbReference type="Proteomes" id="UP000316270"/>
    </source>
</evidence>
<dbReference type="OrthoDB" id="3856093at2759"/>
<sequence length="181" mass="20252">MVAQDRFWWFTPLQIATTVVAGMNCGASALQSPLTWPMLQENIDVPVHYVGRQTENLLRGSEFLFPPFNAFCTIGNLAMTAFCYYNPQSPRSEKLQLFAVATGMHIAVTVYTLTIMAPYNTKLKVASKKLNQGMARGEEKTESQRKATQDFRDAQKVWKFRNYGRGLVMLAAVTTSAIALS</sequence>
<keyword evidence="1" id="KW-1133">Transmembrane helix</keyword>
<keyword evidence="1" id="KW-0812">Transmembrane</keyword>